<evidence type="ECO:0000256" key="4">
    <source>
        <dbReference type="ARBA" id="ARBA00022617"/>
    </source>
</evidence>
<dbReference type="InterPro" id="IPR001128">
    <property type="entry name" value="Cyt_P450"/>
</dbReference>
<evidence type="ECO:0000256" key="10">
    <source>
        <dbReference type="SAM" id="MobiDB-lite"/>
    </source>
</evidence>
<keyword evidence="6" id="KW-0560">Oxidoreductase</keyword>
<evidence type="ECO:0000256" key="9">
    <source>
        <dbReference type="PIRSR" id="PIRSR602401-1"/>
    </source>
</evidence>
<dbReference type="AlphaFoldDB" id="A0A8A1M941"/>
<dbReference type="PRINTS" id="PR00463">
    <property type="entry name" value="EP450I"/>
</dbReference>
<keyword evidence="11" id="KW-0812">Transmembrane</keyword>
<evidence type="ECO:0000313" key="13">
    <source>
        <dbReference type="Proteomes" id="UP000663671"/>
    </source>
</evidence>
<dbReference type="GO" id="GO:0016705">
    <property type="term" value="F:oxidoreductase activity, acting on paired donors, with incorporation or reduction of molecular oxygen"/>
    <property type="evidence" value="ECO:0007669"/>
    <property type="project" value="InterPro"/>
</dbReference>
<dbReference type="GO" id="GO:0005506">
    <property type="term" value="F:iron ion binding"/>
    <property type="evidence" value="ECO:0007669"/>
    <property type="project" value="InterPro"/>
</dbReference>
<organism evidence="12 13">
    <name type="scientific">Ajellomyces capsulatus</name>
    <name type="common">Darling's disease fungus</name>
    <name type="synonym">Histoplasma capsulatum</name>
    <dbReference type="NCBI Taxonomy" id="5037"/>
    <lineage>
        <taxon>Eukaryota</taxon>
        <taxon>Fungi</taxon>
        <taxon>Dikarya</taxon>
        <taxon>Ascomycota</taxon>
        <taxon>Pezizomycotina</taxon>
        <taxon>Eurotiomycetes</taxon>
        <taxon>Eurotiomycetidae</taxon>
        <taxon>Onygenales</taxon>
        <taxon>Ajellomycetaceae</taxon>
        <taxon>Histoplasma</taxon>
    </lineage>
</organism>
<dbReference type="PANTHER" id="PTHR24305">
    <property type="entry name" value="CYTOCHROME P450"/>
    <property type="match status" value="1"/>
</dbReference>
<evidence type="ECO:0000313" key="12">
    <source>
        <dbReference type="EMBL" id="QSS61253.1"/>
    </source>
</evidence>
<comment type="cofactor">
    <cofactor evidence="1 9">
        <name>heme</name>
        <dbReference type="ChEBI" id="CHEBI:30413"/>
    </cofactor>
</comment>
<name>A0A8A1M941_AJECA</name>
<dbReference type="Gene3D" id="1.10.630.10">
    <property type="entry name" value="Cytochrome P450"/>
    <property type="match status" value="1"/>
</dbReference>
<feature type="compositionally biased region" description="Basic and acidic residues" evidence="10">
    <location>
        <begin position="590"/>
        <end position="603"/>
    </location>
</feature>
<reference evidence="12" key="1">
    <citation type="submission" date="2021-01" db="EMBL/GenBank/DDBJ databases">
        <title>Chromosome-level genome assembly of a human fungal pathogen reveals clustering of transcriptionally co-regulated genes.</title>
        <authorList>
            <person name="Voorhies M."/>
            <person name="Cohen S."/>
            <person name="Shea T.P."/>
            <person name="Petrus S."/>
            <person name="Munoz J.F."/>
            <person name="Poplawski S."/>
            <person name="Goldman W.E."/>
            <person name="Michael T."/>
            <person name="Cuomo C.A."/>
            <person name="Sil A."/>
            <person name="Beyhan S."/>
        </authorList>
    </citation>
    <scope>NUCLEOTIDE SEQUENCE</scope>
    <source>
        <strain evidence="12">WU24</strain>
    </source>
</reference>
<comment type="pathway">
    <text evidence="2">Secondary metabolite biosynthesis.</text>
</comment>
<feature type="binding site" description="axial binding residue" evidence="9">
    <location>
        <position position="516"/>
    </location>
    <ligand>
        <name>heme</name>
        <dbReference type="ChEBI" id="CHEBI:30413"/>
    </ligand>
    <ligandPart>
        <name>Fe</name>
        <dbReference type="ChEBI" id="CHEBI:18248"/>
    </ligandPart>
</feature>
<keyword evidence="11" id="KW-0472">Membrane</keyword>
<evidence type="ECO:0000256" key="7">
    <source>
        <dbReference type="ARBA" id="ARBA00023004"/>
    </source>
</evidence>
<dbReference type="OrthoDB" id="10029320at2759"/>
<dbReference type="VEuPathDB" id="FungiDB:I7I51_03426"/>
<feature type="compositionally biased region" description="Polar residues" evidence="10">
    <location>
        <begin position="605"/>
        <end position="615"/>
    </location>
</feature>
<feature type="region of interest" description="Disordered" evidence="10">
    <location>
        <begin position="583"/>
        <end position="731"/>
    </location>
</feature>
<protein>
    <submittedName>
        <fullName evidence="12">Sterigmatocystin biosynthesis P450 monooxygenase StcS</fullName>
    </submittedName>
</protein>
<dbReference type="Pfam" id="PF00067">
    <property type="entry name" value="p450"/>
    <property type="match status" value="2"/>
</dbReference>
<dbReference type="InterPro" id="IPR036396">
    <property type="entry name" value="Cyt_P450_sf"/>
</dbReference>
<dbReference type="PANTHER" id="PTHR24305:SF107">
    <property type="entry name" value="P450, PUTATIVE (EUROFUNG)-RELATED"/>
    <property type="match status" value="1"/>
</dbReference>
<feature type="transmembrane region" description="Helical" evidence="11">
    <location>
        <begin position="12"/>
        <end position="32"/>
    </location>
</feature>
<sequence>MAIAYGTPKLVAATGLAVITALLVHFLARGIAARRRFYTMKASGLPIIEPYSPFLGHLPLLRSLKEGLPQDAHRVYTSIKIVQNWQKYFPGAEKCPPLIYMDVWPFMAQPIIMVIDPELCSQLTQETPQQRHPIFGWALTPVTGGIDLISMNMPDHKVWRSRLNPGFSSRNIIQNMPAALEEVSIYAQKLKDTADAGSHEWGKMFTLYEGAVSLTFDVVSRFALDLHPHEQTAGPGPLLNALRNLISRVKLKNVKTRLERLTPEFKSFVSQNAATMRDILLPQIRSRFSDTLDSKNQKTVIDLAIKDFKKSGQQPTPEFINILISNLKAFLFAGHDTTAQTMLVYLDIFFPSSPKFLTSKRKQQASRKNLTSNYDLSCWIFYEINKNPDILQRLRKEHDDVLGPDPKMAYQVLQQGPHKVNELRYTAAVIKETLRIHTLANTFRQGSPDFNFSLDGMLYPTYDCMIQTAPTMTHIHPDFWPHPTEFIPDRFLVPEDHALYPVKNAWRPFELGNTKCIGQELAMLEMKLVLVFTLRELDFDFNYEQWDVVQKRDATSVAADTINGERAYRCGEGIGAIKDDLPTTSASYRVEQRKQSTTPERRQKGTISQKTNPESPSKYKMTSKFSGPDSHSQHALATTINTKIRSSSRTSNPEQESKQHHSPTATSPSTSRWQPKVNRTQSLNEQDMKHQLQQRLTGLEKDRESGFTEIERGARRDKEGALEGEGERGRA</sequence>
<gene>
    <name evidence="12" type="ORF">I7I51_03426</name>
</gene>
<evidence type="ECO:0000256" key="2">
    <source>
        <dbReference type="ARBA" id="ARBA00005179"/>
    </source>
</evidence>
<feature type="compositionally biased region" description="Low complexity" evidence="10">
    <location>
        <begin position="662"/>
        <end position="671"/>
    </location>
</feature>
<keyword evidence="8 12" id="KW-0503">Monooxygenase</keyword>
<keyword evidence="5 9" id="KW-0479">Metal-binding</keyword>
<feature type="compositionally biased region" description="Polar residues" evidence="10">
    <location>
        <begin position="677"/>
        <end position="696"/>
    </location>
</feature>
<feature type="compositionally biased region" description="Polar residues" evidence="10">
    <location>
        <begin position="623"/>
        <end position="654"/>
    </location>
</feature>
<dbReference type="InterPro" id="IPR002401">
    <property type="entry name" value="Cyt_P450_E_grp-I"/>
</dbReference>
<keyword evidence="11" id="KW-1133">Transmembrane helix</keyword>
<feature type="compositionally biased region" description="Basic and acidic residues" evidence="10">
    <location>
        <begin position="698"/>
        <end position="731"/>
    </location>
</feature>
<keyword evidence="7 9" id="KW-0408">Iron</keyword>
<proteinExistence type="inferred from homology"/>
<dbReference type="CDD" id="cd11051">
    <property type="entry name" value="CYP59-like"/>
    <property type="match status" value="1"/>
</dbReference>
<evidence type="ECO:0000256" key="6">
    <source>
        <dbReference type="ARBA" id="ARBA00023002"/>
    </source>
</evidence>
<evidence type="ECO:0000256" key="8">
    <source>
        <dbReference type="ARBA" id="ARBA00023033"/>
    </source>
</evidence>
<accession>A0A8A1M941</accession>
<evidence type="ECO:0000256" key="1">
    <source>
        <dbReference type="ARBA" id="ARBA00001971"/>
    </source>
</evidence>
<comment type="similarity">
    <text evidence="3">Belongs to the cytochrome P450 family.</text>
</comment>
<dbReference type="EMBL" id="CP069111">
    <property type="protein sequence ID" value="QSS61253.1"/>
    <property type="molecule type" value="Genomic_DNA"/>
</dbReference>
<dbReference type="PRINTS" id="PR00385">
    <property type="entry name" value="P450"/>
</dbReference>
<evidence type="ECO:0000256" key="3">
    <source>
        <dbReference type="ARBA" id="ARBA00010617"/>
    </source>
</evidence>
<keyword evidence="4 9" id="KW-0349">Heme</keyword>
<dbReference type="GO" id="GO:0020037">
    <property type="term" value="F:heme binding"/>
    <property type="evidence" value="ECO:0007669"/>
    <property type="project" value="InterPro"/>
</dbReference>
<dbReference type="SUPFAM" id="SSF48264">
    <property type="entry name" value="Cytochrome P450"/>
    <property type="match status" value="2"/>
</dbReference>
<dbReference type="Proteomes" id="UP000663671">
    <property type="component" value="Chromosome 5"/>
</dbReference>
<evidence type="ECO:0000256" key="5">
    <source>
        <dbReference type="ARBA" id="ARBA00022723"/>
    </source>
</evidence>
<dbReference type="GO" id="GO:0004497">
    <property type="term" value="F:monooxygenase activity"/>
    <property type="evidence" value="ECO:0007669"/>
    <property type="project" value="UniProtKB-KW"/>
</dbReference>
<evidence type="ECO:0000256" key="11">
    <source>
        <dbReference type="SAM" id="Phobius"/>
    </source>
</evidence>
<dbReference type="InterPro" id="IPR050121">
    <property type="entry name" value="Cytochrome_P450_monoxygenase"/>
</dbReference>